<dbReference type="NCBIfam" id="NF033749">
    <property type="entry name" value="bact_hemeryth"/>
    <property type="match status" value="1"/>
</dbReference>
<dbReference type="EMBL" id="JAHCVJ010000005">
    <property type="protein sequence ID" value="MBT0665193.1"/>
    <property type="molecule type" value="Genomic_DNA"/>
</dbReference>
<dbReference type="AlphaFoldDB" id="A0AAW4L2N8"/>
<sequence>MKIEWNEDLAVGVEKIDEQHKELFNRFNHLLEACSAGSGSKEIGSLLCFLDEYVRVHFSDEEKLQVAHSYPDYPLHREQHRIFINKLDEFKKEMLTEGATLSLTIATNRMMIDWLLNHIAQMDKKIGEFINQKKC</sequence>
<gene>
    <name evidence="5" type="ORF">KI809_12875</name>
</gene>
<keyword evidence="2" id="KW-0479">Metal-binding</keyword>
<comment type="caution">
    <text evidence="5">The sequence shown here is derived from an EMBL/GenBank/DDBJ whole genome shotgun (WGS) entry which is preliminary data.</text>
</comment>
<dbReference type="InterPro" id="IPR050669">
    <property type="entry name" value="Hemerythrin"/>
</dbReference>
<evidence type="ECO:0000313" key="6">
    <source>
        <dbReference type="Proteomes" id="UP000811899"/>
    </source>
</evidence>
<accession>A0AAW4L2N8</accession>
<feature type="domain" description="Hemerythrin-like" evidence="4">
    <location>
        <begin position="12"/>
        <end position="127"/>
    </location>
</feature>
<name>A0AAW4L2N8_9BACT</name>
<proteinExistence type="inferred from homology"/>
<organism evidence="5 6">
    <name type="scientific">Geoanaerobacter pelophilus</name>
    <dbReference type="NCBI Taxonomy" id="60036"/>
    <lineage>
        <taxon>Bacteria</taxon>
        <taxon>Pseudomonadati</taxon>
        <taxon>Thermodesulfobacteriota</taxon>
        <taxon>Desulfuromonadia</taxon>
        <taxon>Geobacterales</taxon>
        <taxon>Geobacteraceae</taxon>
        <taxon>Geoanaerobacter</taxon>
    </lineage>
</organism>
<evidence type="ECO:0000259" key="4">
    <source>
        <dbReference type="Pfam" id="PF01814"/>
    </source>
</evidence>
<dbReference type="Proteomes" id="UP000811899">
    <property type="component" value="Unassembled WGS sequence"/>
</dbReference>
<keyword evidence="3" id="KW-0408">Iron</keyword>
<dbReference type="NCBIfam" id="TIGR02481">
    <property type="entry name" value="hemeryth_dom"/>
    <property type="match status" value="1"/>
</dbReference>
<dbReference type="RefSeq" id="WP_214171967.1">
    <property type="nucleotide sequence ID" value="NZ_JAHCVJ010000005.1"/>
</dbReference>
<dbReference type="PANTHER" id="PTHR37164:SF1">
    <property type="entry name" value="BACTERIOHEMERYTHRIN"/>
    <property type="match status" value="1"/>
</dbReference>
<evidence type="ECO:0000256" key="3">
    <source>
        <dbReference type="ARBA" id="ARBA00023004"/>
    </source>
</evidence>
<dbReference type="InterPro" id="IPR012827">
    <property type="entry name" value="Hemerythrin_metal-bd"/>
</dbReference>
<dbReference type="InterPro" id="IPR012312">
    <property type="entry name" value="Hemerythrin-like"/>
</dbReference>
<dbReference type="InterPro" id="IPR035938">
    <property type="entry name" value="Hemerythrin-like_sf"/>
</dbReference>
<dbReference type="GO" id="GO:0046872">
    <property type="term" value="F:metal ion binding"/>
    <property type="evidence" value="ECO:0007669"/>
    <property type="project" value="UniProtKB-KW"/>
</dbReference>
<keyword evidence="6" id="KW-1185">Reference proteome</keyword>
<evidence type="ECO:0000256" key="1">
    <source>
        <dbReference type="ARBA" id="ARBA00010587"/>
    </source>
</evidence>
<evidence type="ECO:0000313" key="5">
    <source>
        <dbReference type="EMBL" id="MBT0665193.1"/>
    </source>
</evidence>
<dbReference type="PANTHER" id="PTHR37164">
    <property type="entry name" value="BACTERIOHEMERYTHRIN"/>
    <property type="match status" value="1"/>
</dbReference>
<evidence type="ECO:0000256" key="2">
    <source>
        <dbReference type="ARBA" id="ARBA00022723"/>
    </source>
</evidence>
<dbReference type="Gene3D" id="1.20.120.50">
    <property type="entry name" value="Hemerythrin-like"/>
    <property type="match status" value="1"/>
</dbReference>
<reference evidence="5 6" key="1">
    <citation type="submission" date="2021-05" db="EMBL/GenBank/DDBJ databases">
        <title>The draft genome of Geobacter pelophilus DSM 12255.</title>
        <authorList>
            <person name="Xu Z."/>
            <person name="Masuda Y."/>
            <person name="Itoh H."/>
            <person name="Senoo K."/>
        </authorList>
    </citation>
    <scope>NUCLEOTIDE SEQUENCE [LARGE SCALE GENOMIC DNA]</scope>
    <source>
        <strain evidence="5 6">DSM 12255</strain>
    </source>
</reference>
<protein>
    <submittedName>
        <fullName evidence="5">Hemerythrin family protein</fullName>
    </submittedName>
</protein>
<dbReference type="CDD" id="cd12107">
    <property type="entry name" value="Hemerythrin"/>
    <property type="match status" value="1"/>
</dbReference>
<dbReference type="Pfam" id="PF01814">
    <property type="entry name" value="Hemerythrin"/>
    <property type="match status" value="1"/>
</dbReference>
<comment type="similarity">
    <text evidence="1">Belongs to the hemerythrin family.</text>
</comment>
<dbReference type="SUPFAM" id="SSF47188">
    <property type="entry name" value="Hemerythrin-like"/>
    <property type="match status" value="1"/>
</dbReference>